<organism evidence="5 6">
    <name type="scientific">Xanthoceras sorbifolium</name>
    <dbReference type="NCBI Taxonomy" id="99658"/>
    <lineage>
        <taxon>Eukaryota</taxon>
        <taxon>Viridiplantae</taxon>
        <taxon>Streptophyta</taxon>
        <taxon>Embryophyta</taxon>
        <taxon>Tracheophyta</taxon>
        <taxon>Spermatophyta</taxon>
        <taxon>Magnoliopsida</taxon>
        <taxon>eudicotyledons</taxon>
        <taxon>Gunneridae</taxon>
        <taxon>Pentapetalae</taxon>
        <taxon>rosids</taxon>
        <taxon>malvids</taxon>
        <taxon>Sapindales</taxon>
        <taxon>Sapindaceae</taxon>
        <taxon>Xanthoceroideae</taxon>
        <taxon>Xanthoceras</taxon>
    </lineage>
</organism>
<evidence type="ECO:0000256" key="2">
    <source>
        <dbReference type="SAM" id="Coils"/>
    </source>
</evidence>
<feature type="compositionally biased region" description="Basic and acidic residues" evidence="3">
    <location>
        <begin position="170"/>
        <end position="187"/>
    </location>
</feature>
<dbReference type="PANTHER" id="PTHR31471">
    <property type="entry name" value="OS02G0116800 PROTEIN"/>
    <property type="match status" value="1"/>
</dbReference>
<feature type="compositionally biased region" description="Polar residues" evidence="3">
    <location>
        <begin position="226"/>
        <end position="241"/>
    </location>
</feature>
<sequence>MDSLIKQIRARFSSTGQVNTEESYSSKERRIPPQRTPSFKTEKKRAQNWFRRQFSRNMSQDYDSENQMEHVTAVAAAAYAINSLEDSLKPDQKKTSAAPESFSSRVKSKKEDTPIQVPEPGRVSKRFSGENATTSSLGADSKVPVTAATDEKKTEKANGSPAIKKNLTFADEHLESPDTTKSKRTPDRAPSIKKTPTFSDERLNIHDTTKPNRAPERVTDPAPSMKKTSTSSNEPLSSTNGRKPAEAVPKTDMPPRKPRSAASKPETRSQSSRRPGTGETQADAWEKAKLAKIKERYEKLNATISSWEDKKKKKARNKLDKTESGLERKRMRALEKFRSDMDIINQIAGGARSQAEERRRNEELKAKEKANIIRTTGKVPATCFCF</sequence>
<evidence type="ECO:0000259" key="4">
    <source>
        <dbReference type="Pfam" id="PF03763"/>
    </source>
</evidence>
<feature type="region of interest" description="Disordered" evidence="3">
    <location>
        <begin position="86"/>
        <end position="287"/>
    </location>
</feature>
<comment type="similarity">
    <text evidence="1">Belongs to the remorin family.</text>
</comment>
<feature type="domain" description="Remorin C-terminal" evidence="4">
    <location>
        <begin position="279"/>
        <end position="381"/>
    </location>
</feature>
<keyword evidence="2" id="KW-0175">Coiled coil</keyword>
<comment type="caution">
    <text evidence="5">The sequence shown here is derived from an EMBL/GenBank/DDBJ whole genome shotgun (WGS) entry which is preliminary data.</text>
</comment>
<feature type="coiled-coil region" evidence="2">
    <location>
        <begin position="290"/>
        <end position="332"/>
    </location>
</feature>
<dbReference type="EMBL" id="JAFEMO010000005">
    <property type="protein sequence ID" value="KAH7570016.1"/>
    <property type="molecule type" value="Genomic_DNA"/>
</dbReference>
<reference evidence="5 6" key="1">
    <citation type="submission" date="2021-02" db="EMBL/GenBank/DDBJ databases">
        <title>Plant Genome Project.</title>
        <authorList>
            <person name="Zhang R.-G."/>
        </authorList>
    </citation>
    <scope>NUCLEOTIDE SEQUENCE [LARGE SCALE GENOMIC DNA]</scope>
    <source>
        <tissue evidence="5">Leaves</tissue>
    </source>
</reference>
<protein>
    <recommendedName>
        <fullName evidence="4">Remorin C-terminal domain-containing protein</fullName>
    </recommendedName>
</protein>
<dbReference type="Pfam" id="PF03763">
    <property type="entry name" value="Remorin_C"/>
    <property type="match status" value="1"/>
</dbReference>
<evidence type="ECO:0000256" key="1">
    <source>
        <dbReference type="ARBA" id="ARBA00005711"/>
    </source>
</evidence>
<evidence type="ECO:0000313" key="6">
    <source>
        <dbReference type="Proteomes" id="UP000827721"/>
    </source>
</evidence>
<dbReference type="InterPro" id="IPR005516">
    <property type="entry name" value="Remorin_C"/>
</dbReference>
<evidence type="ECO:0000256" key="3">
    <source>
        <dbReference type="SAM" id="MobiDB-lite"/>
    </source>
</evidence>
<gene>
    <name evidence="5" type="ORF">JRO89_XS05G0032700</name>
</gene>
<evidence type="ECO:0000313" key="5">
    <source>
        <dbReference type="EMBL" id="KAH7570016.1"/>
    </source>
</evidence>
<dbReference type="Proteomes" id="UP000827721">
    <property type="component" value="Unassembled WGS sequence"/>
</dbReference>
<accession>A0ABQ8I090</accession>
<keyword evidence="6" id="KW-1185">Reference proteome</keyword>
<feature type="compositionally biased region" description="Polar residues" evidence="3">
    <location>
        <begin position="268"/>
        <end position="280"/>
    </location>
</feature>
<feature type="region of interest" description="Disordered" evidence="3">
    <location>
        <begin position="15"/>
        <end position="47"/>
    </location>
</feature>
<proteinExistence type="inferred from homology"/>
<name>A0ABQ8I090_9ROSI</name>
<dbReference type="PANTHER" id="PTHR31471:SF51">
    <property type="entry name" value="REMORIN FAMILY PROTEIN"/>
    <property type="match status" value="1"/>
</dbReference>
<feature type="compositionally biased region" description="Basic and acidic residues" evidence="3">
    <location>
        <begin position="199"/>
        <end position="219"/>
    </location>
</feature>